<gene>
    <name evidence="2" type="ORF">PAPOLLO_LOCUS19456</name>
</gene>
<feature type="region of interest" description="Disordered" evidence="1">
    <location>
        <begin position="164"/>
        <end position="191"/>
    </location>
</feature>
<dbReference type="AlphaFoldDB" id="A0A8S3XPH9"/>
<feature type="compositionally biased region" description="Basic residues" evidence="1">
    <location>
        <begin position="217"/>
        <end position="236"/>
    </location>
</feature>
<protein>
    <submittedName>
        <fullName evidence="2">(apollo) hypothetical protein</fullName>
    </submittedName>
</protein>
<feature type="compositionally biased region" description="Polar residues" evidence="1">
    <location>
        <begin position="164"/>
        <end position="174"/>
    </location>
</feature>
<proteinExistence type="predicted"/>
<keyword evidence="3" id="KW-1185">Reference proteome</keyword>
<evidence type="ECO:0000313" key="2">
    <source>
        <dbReference type="EMBL" id="CAG5030390.1"/>
    </source>
</evidence>
<evidence type="ECO:0000256" key="1">
    <source>
        <dbReference type="SAM" id="MobiDB-lite"/>
    </source>
</evidence>
<comment type="caution">
    <text evidence="2">The sequence shown here is derived from an EMBL/GenBank/DDBJ whole genome shotgun (WGS) entry which is preliminary data.</text>
</comment>
<reference evidence="2" key="1">
    <citation type="submission" date="2021-04" db="EMBL/GenBank/DDBJ databases">
        <authorList>
            <person name="Tunstrom K."/>
        </authorList>
    </citation>
    <scope>NUCLEOTIDE SEQUENCE</scope>
</reference>
<sequence>MSTFHRLMLMLKVTYAEKEDIPYELSKKDHVFPTSSVAHPDFARNRVASADAACRKLKLQAQVVTILNSCTTGATKSSEKWIKDWRSDVKAKAGKIRRAQQQTGGGPGPAPLSAMEESLMAFIGHEAAEGLAVADTLEIVQSPASQDLGDSEGNLDENATENLQLPTAGTSSPTDPKPFGGPVTQRRCKNPIELQEAEKSRKKLCQHLQSFANERSTRRRLRPIRKKIGKQTKKTK</sequence>
<feature type="region of interest" description="Disordered" evidence="1">
    <location>
        <begin position="92"/>
        <end position="112"/>
    </location>
</feature>
<accession>A0A8S3XPH9</accession>
<dbReference type="EMBL" id="CAJQZP010001208">
    <property type="protein sequence ID" value="CAG5030390.1"/>
    <property type="molecule type" value="Genomic_DNA"/>
</dbReference>
<evidence type="ECO:0000313" key="3">
    <source>
        <dbReference type="Proteomes" id="UP000691718"/>
    </source>
</evidence>
<name>A0A8S3XPH9_PARAO</name>
<dbReference type="Proteomes" id="UP000691718">
    <property type="component" value="Unassembled WGS sequence"/>
</dbReference>
<dbReference type="OrthoDB" id="3437960at2759"/>
<organism evidence="2 3">
    <name type="scientific">Parnassius apollo</name>
    <name type="common">Apollo butterfly</name>
    <name type="synonym">Papilio apollo</name>
    <dbReference type="NCBI Taxonomy" id="110799"/>
    <lineage>
        <taxon>Eukaryota</taxon>
        <taxon>Metazoa</taxon>
        <taxon>Ecdysozoa</taxon>
        <taxon>Arthropoda</taxon>
        <taxon>Hexapoda</taxon>
        <taxon>Insecta</taxon>
        <taxon>Pterygota</taxon>
        <taxon>Neoptera</taxon>
        <taxon>Endopterygota</taxon>
        <taxon>Lepidoptera</taxon>
        <taxon>Glossata</taxon>
        <taxon>Ditrysia</taxon>
        <taxon>Papilionoidea</taxon>
        <taxon>Papilionidae</taxon>
        <taxon>Parnassiinae</taxon>
        <taxon>Parnassini</taxon>
        <taxon>Parnassius</taxon>
        <taxon>Parnassius</taxon>
    </lineage>
</organism>
<feature type="region of interest" description="Disordered" evidence="1">
    <location>
        <begin position="210"/>
        <end position="236"/>
    </location>
</feature>